<reference evidence="1" key="2">
    <citation type="journal article" date="2015" name="Data Brief">
        <title>Shoot transcriptome of the giant reed, Arundo donax.</title>
        <authorList>
            <person name="Barrero R.A."/>
            <person name="Guerrero F.D."/>
            <person name="Moolhuijzen P."/>
            <person name="Goolsby J.A."/>
            <person name="Tidwell J."/>
            <person name="Bellgard S.E."/>
            <person name="Bellgard M.I."/>
        </authorList>
    </citation>
    <scope>NUCLEOTIDE SEQUENCE</scope>
    <source>
        <tissue evidence="1">Shoot tissue taken approximately 20 cm above the soil surface</tissue>
    </source>
</reference>
<accession>A0A0A8YI56</accession>
<name>A0A0A8YI56_ARUDO</name>
<proteinExistence type="predicted"/>
<dbReference type="AlphaFoldDB" id="A0A0A8YI56"/>
<reference evidence="1" key="1">
    <citation type="submission" date="2014-09" db="EMBL/GenBank/DDBJ databases">
        <authorList>
            <person name="Magalhaes I.L.F."/>
            <person name="Oliveira U."/>
            <person name="Santos F.R."/>
            <person name="Vidigal T.H.D.A."/>
            <person name="Brescovit A.D."/>
            <person name="Santos A.J."/>
        </authorList>
    </citation>
    <scope>NUCLEOTIDE SEQUENCE</scope>
    <source>
        <tissue evidence="1">Shoot tissue taken approximately 20 cm above the soil surface</tissue>
    </source>
</reference>
<evidence type="ECO:0000313" key="1">
    <source>
        <dbReference type="EMBL" id="JAD25125.1"/>
    </source>
</evidence>
<dbReference type="EMBL" id="GBRH01272770">
    <property type="protein sequence ID" value="JAD25125.1"/>
    <property type="molecule type" value="Transcribed_RNA"/>
</dbReference>
<sequence length="23" mass="2539">MLKPWSRPCCHSLGGIAPKLGMR</sequence>
<protein>
    <submittedName>
        <fullName evidence="1">Uncharacterized protein</fullName>
    </submittedName>
</protein>
<organism evidence="1">
    <name type="scientific">Arundo donax</name>
    <name type="common">Giant reed</name>
    <name type="synonym">Donax arundinaceus</name>
    <dbReference type="NCBI Taxonomy" id="35708"/>
    <lineage>
        <taxon>Eukaryota</taxon>
        <taxon>Viridiplantae</taxon>
        <taxon>Streptophyta</taxon>
        <taxon>Embryophyta</taxon>
        <taxon>Tracheophyta</taxon>
        <taxon>Spermatophyta</taxon>
        <taxon>Magnoliopsida</taxon>
        <taxon>Liliopsida</taxon>
        <taxon>Poales</taxon>
        <taxon>Poaceae</taxon>
        <taxon>PACMAD clade</taxon>
        <taxon>Arundinoideae</taxon>
        <taxon>Arundineae</taxon>
        <taxon>Arundo</taxon>
    </lineage>
</organism>